<dbReference type="EMBL" id="CAJNOW010010072">
    <property type="protein sequence ID" value="CAF1575962.1"/>
    <property type="molecule type" value="Genomic_DNA"/>
</dbReference>
<evidence type="ECO:0008006" key="4">
    <source>
        <dbReference type="Google" id="ProtNLM"/>
    </source>
</evidence>
<dbReference type="Gene3D" id="1.20.140.150">
    <property type="match status" value="1"/>
</dbReference>
<feature type="transmembrane region" description="Helical" evidence="1">
    <location>
        <begin position="115"/>
        <end position="141"/>
    </location>
</feature>
<sequence>MARSNALGLVSCGLLGLACLMFILSNALPSWGVVKLGGVTVAEGGLWRQCVKFGTNTCANLPLGCSGVPSSLIGQCIKLIMARVFIIFACMLSAFGALFLFMVGISQSPNASFSMFGKACAAVSLMSGILGVSLGISGAMYGGDVTVGAAAILGIVGIILSFISTVFAVMIPKN</sequence>
<proteinExistence type="predicted"/>
<evidence type="ECO:0000256" key="1">
    <source>
        <dbReference type="SAM" id="Phobius"/>
    </source>
</evidence>
<feature type="transmembrane region" description="Helical" evidence="1">
    <location>
        <begin position="147"/>
        <end position="171"/>
    </location>
</feature>
<keyword evidence="1" id="KW-0472">Membrane</keyword>
<gene>
    <name evidence="2" type="ORF">KQP761_LOCUS19649</name>
</gene>
<keyword evidence="1" id="KW-0812">Transmembrane</keyword>
<dbReference type="Proteomes" id="UP000663834">
    <property type="component" value="Unassembled WGS sequence"/>
</dbReference>
<dbReference type="OrthoDB" id="10057558at2759"/>
<evidence type="ECO:0000313" key="3">
    <source>
        <dbReference type="Proteomes" id="UP000663834"/>
    </source>
</evidence>
<organism evidence="2 3">
    <name type="scientific">Rotaria magnacalcarata</name>
    <dbReference type="NCBI Taxonomy" id="392030"/>
    <lineage>
        <taxon>Eukaryota</taxon>
        <taxon>Metazoa</taxon>
        <taxon>Spiralia</taxon>
        <taxon>Gnathifera</taxon>
        <taxon>Rotifera</taxon>
        <taxon>Eurotatoria</taxon>
        <taxon>Bdelloidea</taxon>
        <taxon>Philodinida</taxon>
        <taxon>Philodinidae</taxon>
        <taxon>Rotaria</taxon>
    </lineage>
</organism>
<dbReference type="AlphaFoldDB" id="A0A815YZ47"/>
<reference evidence="2" key="1">
    <citation type="submission" date="2021-02" db="EMBL/GenBank/DDBJ databases">
        <authorList>
            <person name="Nowell W R."/>
        </authorList>
    </citation>
    <scope>NUCLEOTIDE SEQUENCE</scope>
</reference>
<name>A0A815YZ47_9BILA</name>
<protein>
    <recommendedName>
        <fullName evidence="4">Claudin</fullName>
    </recommendedName>
</protein>
<feature type="transmembrane region" description="Helical" evidence="1">
    <location>
        <begin position="80"/>
        <end position="103"/>
    </location>
</feature>
<accession>A0A815YZ47</accession>
<keyword evidence="1" id="KW-1133">Transmembrane helix</keyword>
<dbReference type="PROSITE" id="PS51257">
    <property type="entry name" value="PROKAR_LIPOPROTEIN"/>
    <property type="match status" value="1"/>
</dbReference>
<evidence type="ECO:0000313" key="2">
    <source>
        <dbReference type="EMBL" id="CAF1575962.1"/>
    </source>
</evidence>
<comment type="caution">
    <text evidence="2">The sequence shown here is derived from an EMBL/GenBank/DDBJ whole genome shotgun (WGS) entry which is preliminary data.</text>
</comment>